<reference evidence="2 3" key="1">
    <citation type="submission" date="2014-02" db="EMBL/GenBank/DDBJ databases">
        <authorList>
            <person name="Sears C."/>
            <person name="Carroll K."/>
            <person name="Sack B.R."/>
            <person name="Qadri F."/>
            <person name="Myers L.L."/>
            <person name="Chung G.-T."/>
            <person name="Escheverria P."/>
            <person name="Fraser C.M."/>
            <person name="Sadzewicz L."/>
            <person name="Shefchek K.A."/>
            <person name="Tallon L."/>
            <person name="Das S.P."/>
            <person name="Daugherty S."/>
            <person name="Mongodin E.F."/>
        </authorList>
    </citation>
    <scope>NUCLEOTIDE SEQUENCE [LARGE SCALE GENOMIC DNA]</scope>
    <source>
        <strain evidence="3">3998T(B)3</strain>
    </source>
</reference>
<keyword evidence="1" id="KW-1133">Transmembrane helix</keyword>
<organism evidence="2 3">
    <name type="scientific">Bacteroides fragilis str. 3998T(B)3</name>
    <dbReference type="NCBI Taxonomy" id="1339316"/>
    <lineage>
        <taxon>Bacteria</taxon>
        <taxon>Pseudomonadati</taxon>
        <taxon>Bacteroidota</taxon>
        <taxon>Bacteroidia</taxon>
        <taxon>Bacteroidales</taxon>
        <taxon>Bacteroidaceae</taxon>
        <taxon>Bacteroides</taxon>
    </lineage>
</organism>
<sequence>MQIPAFIEMRKTVCLKTVTTYLLQLLKPFLKILRLLLLFVTLLMPFY</sequence>
<accession>A0A015VSX2</accession>
<evidence type="ECO:0000256" key="1">
    <source>
        <dbReference type="SAM" id="Phobius"/>
    </source>
</evidence>
<keyword evidence="1" id="KW-0812">Transmembrane</keyword>
<gene>
    <name evidence="2" type="ORF">M125_4338</name>
</gene>
<evidence type="ECO:0000313" key="2">
    <source>
        <dbReference type="EMBL" id="EXY89028.1"/>
    </source>
</evidence>
<proteinExistence type="predicted"/>
<evidence type="ECO:0000313" key="3">
    <source>
        <dbReference type="Proteomes" id="UP000020773"/>
    </source>
</evidence>
<dbReference type="Proteomes" id="UP000020773">
    <property type="component" value="Unassembled WGS sequence"/>
</dbReference>
<comment type="caution">
    <text evidence="2">The sequence shown here is derived from an EMBL/GenBank/DDBJ whole genome shotgun (WGS) entry which is preliminary data.</text>
</comment>
<feature type="transmembrane region" description="Helical" evidence="1">
    <location>
        <begin position="29"/>
        <end position="46"/>
    </location>
</feature>
<name>A0A015VSX2_BACFG</name>
<keyword evidence="1" id="KW-0472">Membrane</keyword>
<protein>
    <submittedName>
        <fullName evidence="2">Uncharacterized protein</fullName>
    </submittedName>
</protein>
<dbReference type="AlphaFoldDB" id="A0A015VSX2"/>
<dbReference type="EMBL" id="JGDB01000261">
    <property type="protein sequence ID" value="EXY89028.1"/>
    <property type="molecule type" value="Genomic_DNA"/>
</dbReference>